<dbReference type="Gene3D" id="3.40.50.11540">
    <property type="entry name" value="NADH-ubiquinone oxidoreductase 51kDa subunit"/>
    <property type="match status" value="1"/>
</dbReference>
<dbReference type="InterPro" id="IPR019575">
    <property type="entry name" value="Nuop51_4Fe4S-bd"/>
</dbReference>
<evidence type="ECO:0000259" key="16">
    <source>
        <dbReference type="SMART" id="SM00928"/>
    </source>
</evidence>
<evidence type="ECO:0000256" key="8">
    <source>
        <dbReference type="ARBA" id="ARBA00022719"/>
    </source>
</evidence>
<keyword evidence="10" id="KW-1278">Translocase</keyword>
<dbReference type="GO" id="GO:0008137">
    <property type="term" value="F:NADH dehydrogenase (ubiquinone) activity"/>
    <property type="evidence" value="ECO:0007669"/>
    <property type="project" value="InterPro"/>
</dbReference>
<evidence type="ECO:0000256" key="5">
    <source>
        <dbReference type="ARBA" id="ARBA00022485"/>
    </source>
</evidence>
<dbReference type="GO" id="GO:0045333">
    <property type="term" value="P:cellular respiration"/>
    <property type="evidence" value="ECO:0007669"/>
    <property type="project" value="TreeGrafter"/>
</dbReference>
<evidence type="ECO:0000256" key="15">
    <source>
        <dbReference type="RuleBase" id="RU364066"/>
    </source>
</evidence>
<evidence type="ECO:0000256" key="2">
    <source>
        <dbReference type="ARBA" id="ARBA00001966"/>
    </source>
</evidence>
<comment type="cofactor">
    <cofactor evidence="2 15">
        <name>[4Fe-4S] cluster</name>
        <dbReference type="ChEBI" id="CHEBI:49883"/>
    </cofactor>
</comment>
<keyword evidence="17" id="KW-0560">Oxidoreductase</keyword>
<keyword evidence="6 15" id="KW-0285">Flavoprotein</keyword>
<dbReference type="Gene3D" id="3.10.20.600">
    <property type="match status" value="1"/>
</dbReference>
<dbReference type="SMART" id="SM00928">
    <property type="entry name" value="NADH_4Fe-4S"/>
    <property type="match status" value="1"/>
</dbReference>
<dbReference type="Pfam" id="PF10589">
    <property type="entry name" value="NADH_4Fe-4S"/>
    <property type="match status" value="1"/>
</dbReference>
<dbReference type="PANTHER" id="PTHR11780">
    <property type="entry name" value="NADH-UBIQUINONE OXIDOREDUCTASE FLAVOPROTEIN 1 NDUFV1"/>
    <property type="match status" value="1"/>
</dbReference>
<keyword evidence="9 15" id="KW-0479">Metal-binding</keyword>
<reference evidence="17 18" key="1">
    <citation type="submission" date="2018-06" db="EMBL/GenBank/DDBJ databases">
        <title>Phytoactinopolyspora halophila sp. nov., a novel halophilic actinomycete isolated from a saline soil in China.</title>
        <authorList>
            <person name="Tang S.-K."/>
        </authorList>
    </citation>
    <scope>NUCLEOTIDE SEQUENCE [LARGE SCALE GENOMIC DNA]</scope>
    <source>
        <strain evidence="17 18">YIM 96934</strain>
    </source>
</reference>
<keyword evidence="18" id="KW-1185">Reference proteome</keyword>
<dbReference type="InterPro" id="IPR019554">
    <property type="entry name" value="Soluble_ligand-bd"/>
</dbReference>
<evidence type="ECO:0000256" key="12">
    <source>
        <dbReference type="ARBA" id="ARBA00023014"/>
    </source>
</evidence>
<evidence type="ECO:0000256" key="7">
    <source>
        <dbReference type="ARBA" id="ARBA00022643"/>
    </source>
</evidence>
<evidence type="ECO:0000313" key="18">
    <source>
        <dbReference type="Proteomes" id="UP000250462"/>
    </source>
</evidence>
<keyword evidence="13 15" id="KW-0520">NAD</keyword>
<dbReference type="Pfam" id="PF10531">
    <property type="entry name" value="SLBB"/>
    <property type="match status" value="1"/>
</dbReference>
<comment type="cofactor">
    <cofactor evidence="1 15">
        <name>FMN</name>
        <dbReference type="ChEBI" id="CHEBI:58210"/>
    </cofactor>
</comment>
<dbReference type="GO" id="GO:0010181">
    <property type="term" value="F:FMN binding"/>
    <property type="evidence" value="ECO:0007669"/>
    <property type="project" value="InterPro"/>
</dbReference>
<evidence type="ECO:0000256" key="10">
    <source>
        <dbReference type="ARBA" id="ARBA00022967"/>
    </source>
</evidence>
<comment type="similarity">
    <text evidence="3 15">Belongs to the complex I 51 kDa subunit family.</text>
</comment>
<keyword evidence="5 15" id="KW-0004">4Fe-4S</keyword>
<evidence type="ECO:0000256" key="13">
    <source>
        <dbReference type="ARBA" id="ARBA00023027"/>
    </source>
</evidence>
<dbReference type="Proteomes" id="UP000250462">
    <property type="component" value="Unassembled WGS sequence"/>
</dbReference>
<dbReference type="GO" id="GO:0051539">
    <property type="term" value="F:4 iron, 4 sulfur cluster binding"/>
    <property type="evidence" value="ECO:0007669"/>
    <property type="project" value="UniProtKB-UniRule"/>
</dbReference>
<evidence type="ECO:0000256" key="3">
    <source>
        <dbReference type="ARBA" id="ARBA00007523"/>
    </source>
</evidence>
<evidence type="ECO:0000256" key="6">
    <source>
        <dbReference type="ARBA" id="ARBA00022630"/>
    </source>
</evidence>
<dbReference type="InterPro" id="IPR037225">
    <property type="entry name" value="Nuo51_FMN-bd_sf"/>
</dbReference>
<protein>
    <recommendedName>
        <fullName evidence="4 15">NADH-quinone oxidoreductase subunit F</fullName>
        <ecNumber evidence="15">7.1.1.-</ecNumber>
    </recommendedName>
</protein>
<dbReference type="NCBIfam" id="NF010120">
    <property type="entry name" value="PRK13596.1"/>
    <property type="match status" value="1"/>
</dbReference>
<dbReference type="FunFam" id="1.20.1440.230:FF:000001">
    <property type="entry name" value="Mitochondrial NADH dehydrogenase flavoprotein 1"/>
    <property type="match status" value="1"/>
</dbReference>
<dbReference type="SUPFAM" id="SSF142019">
    <property type="entry name" value="Nqo1 FMN-binding domain-like"/>
    <property type="match status" value="1"/>
</dbReference>
<dbReference type="NCBIfam" id="TIGR01959">
    <property type="entry name" value="nuoF_fam"/>
    <property type="match status" value="1"/>
</dbReference>
<evidence type="ECO:0000256" key="14">
    <source>
        <dbReference type="ARBA" id="ARBA00047712"/>
    </source>
</evidence>
<comment type="function">
    <text evidence="15">NDH-1 shuttles electrons from NADH, via FMN and iron-sulfur (Fe-S) centers, to quinones in the respiratory chain.</text>
</comment>
<dbReference type="GO" id="GO:0048038">
    <property type="term" value="F:quinone binding"/>
    <property type="evidence" value="ECO:0007669"/>
    <property type="project" value="UniProtKB-KW"/>
</dbReference>
<dbReference type="InterPro" id="IPR001949">
    <property type="entry name" value="NADH-UbQ_OxRdtase_51kDa_CS"/>
</dbReference>
<dbReference type="GO" id="GO:0046872">
    <property type="term" value="F:metal ion binding"/>
    <property type="evidence" value="ECO:0007669"/>
    <property type="project" value="UniProtKB-KW"/>
</dbReference>
<dbReference type="PROSITE" id="PS00645">
    <property type="entry name" value="COMPLEX1_51K_2"/>
    <property type="match status" value="1"/>
</dbReference>
<keyword evidence="7 15" id="KW-0288">FMN</keyword>
<feature type="domain" description="NADH-ubiquinone oxidoreductase 51kDa subunit iron-sulphur binding" evidence="16">
    <location>
        <begin position="341"/>
        <end position="386"/>
    </location>
</feature>
<dbReference type="GO" id="GO:0051287">
    <property type="term" value="F:NAD binding"/>
    <property type="evidence" value="ECO:0007669"/>
    <property type="project" value="UniProtKB-UniRule"/>
</dbReference>
<dbReference type="PANTHER" id="PTHR11780:SF10">
    <property type="entry name" value="NADH DEHYDROGENASE [UBIQUINONE] FLAVOPROTEIN 1, MITOCHONDRIAL"/>
    <property type="match status" value="1"/>
</dbReference>
<dbReference type="OrthoDB" id="9805533at2"/>
<dbReference type="SUPFAM" id="SSF142984">
    <property type="entry name" value="Nqo1 middle domain-like"/>
    <property type="match status" value="1"/>
</dbReference>
<dbReference type="GO" id="GO:0003954">
    <property type="term" value="F:NADH dehydrogenase activity"/>
    <property type="evidence" value="ECO:0007669"/>
    <property type="project" value="TreeGrafter"/>
</dbReference>
<keyword evidence="11 15" id="KW-0408">Iron</keyword>
<dbReference type="AlphaFoldDB" id="A0A329QMU3"/>
<organism evidence="17 18">
    <name type="scientific">Phytoactinopolyspora halophila</name>
    <dbReference type="NCBI Taxonomy" id="1981511"/>
    <lineage>
        <taxon>Bacteria</taxon>
        <taxon>Bacillati</taxon>
        <taxon>Actinomycetota</taxon>
        <taxon>Actinomycetes</taxon>
        <taxon>Jiangellales</taxon>
        <taxon>Jiangellaceae</taxon>
        <taxon>Phytoactinopolyspora</taxon>
    </lineage>
</organism>
<dbReference type="PROSITE" id="PS00644">
    <property type="entry name" value="COMPLEX1_51K_1"/>
    <property type="match status" value="1"/>
</dbReference>
<dbReference type="Gene3D" id="6.10.250.1450">
    <property type="match status" value="1"/>
</dbReference>
<accession>A0A329QMU3</accession>
<dbReference type="SUPFAM" id="SSF140490">
    <property type="entry name" value="Nqo1C-terminal domain-like"/>
    <property type="match status" value="1"/>
</dbReference>
<gene>
    <name evidence="17" type="ORF">DPM12_13340</name>
</gene>
<dbReference type="Pfam" id="PF01512">
    <property type="entry name" value="Complex1_51K"/>
    <property type="match status" value="1"/>
</dbReference>
<dbReference type="FunFam" id="3.40.50.11540:FF:000001">
    <property type="entry name" value="NADH dehydrogenase [ubiquinone] flavoprotein 1, mitochondrial"/>
    <property type="match status" value="1"/>
</dbReference>
<dbReference type="InterPro" id="IPR037207">
    <property type="entry name" value="Nuop51_4Fe4S-bd_sf"/>
</dbReference>
<dbReference type="EMBL" id="QMIG01000014">
    <property type="protein sequence ID" value="RAW13059.1"/>
    <property type="molecule type" value="Genomic_DNA"/>
</dbReference>
<dbReference type="RefSeq" id="WP_112258829.1">
    <property type="nucleotide sequence ID" value="NZ_QMIG01000014.1"/>
</dbReference>
<sequence length="455" mass="49118">MTTASEASSTQEHASATLTPVLTARWDQEDSFTLRGYERDGGYRALRQALQRSPESIVEAVKDSGLRGRGGAGFPAGMKWSFVPKDSPKPTYLVVNADESEPGTCKDIPLMMADPHLLVEGTIISAYAIGSNFAFIYVRGEVLHVVRRLQQAVTEAYEAGYLGRDILGSGYDIDVVVHVGAGAYICGEETALLDSLEGRRGQPRLKPPFPAVAGLYASPTIVNNVETIASVPSIVANGSSWFRLMGSEKSPGYGIFSLSGHVSRPGQYEAPLGITLNELIDMAGGIRGGRELKFWTPGGSSTPMLTAAHADLPLDFEEMVSAGTMLGTRALQIFDDSTCVVRATLRWTEFYKHESCGKCTPCREGFWWLVQILERLEKGEGTEADLDKTLDLTDNIAGRSFCALADGGVGPIDSSIQYFRDEYIAHFEHGGCPFDPAASALFAVERQEEAGVNAP</sequence>
<dbReference type="InterPro" id="IPR050837">
    <property type="entry name" value="ComplexI_51kDa_subunit"/>
</dbReference>
<dbReference type="Gene3D" id="1.20.1440.230">
    <property type="entry name" value="NADH-ubiquinone oxidoreductase 51kDa subunit, iron-sulphur binding domain"/>
    <property type="match status" value="1"/>
</dbReference>
<proteinExistence type="inferred from homology"/>
<name>A0A329QMU3_9ACTN</name>
<evidence type="ECO:0000256" key="11">
    <source>
        <dbReference type="ARBA" id="ARBA00023004"/>
    </source>
</evidence>
<keyword evidence="8 15" id="KW-0874">Quinone</keyword>
<keyword evidence="12 15" id="KW-0411">Iron-sulfur</keyword>
<evidence type="ECO:0000256" key="9">
    <source>
        <dbReference type="ARBA" id="ARBA00022723"/>
    </source>
</evidence>
<dbReference type="InterPro" id="IPR011538">
    <property type="entry name" value="Nuo51_FMN-bd"/>
</dbReference>
<dbReference type="InterPro" id="IPR011537">
    <property type="entry name" value="NADH-UbQ_OxRdtase_suF"/>
</dbReference>
<dbReference type="EC" id="7.1.1.-" evidence="15"/>
<dbReference type="FunFam" id="3.10.20.600:FF:000003">
    <property type="entry name" value="NADH-quinone oxidoreductase subunit F"/>
    <property type="match status" value="1"/>
</dbReference>
<evidence type="ECO:0000256" key="4">
    <source>
        <dbReference type="ARBA" id="ARBA00019901"/>
    </source>
</evidence>
<evidence type="ECO:0000256" key="1">
    <source>
        <dbReference type="ARBA" id="ARBA00001917"/>
    </source>
</evidence>
<comment type="caution">
    <text evidence="17">The sequence shown here is derived from an EMBL/GenBank/DDBJ whole genome shotgun (WGS) entry which is preliminary data.</text>
</comment>
<comment type="catalytic activity">
    <reaction evidence="14 15">
        <text>a quinone + NADH + 5 H(+)(in) = a quinol + NAD(+) + 4 H(+)(out)</text>
        <dbReference type="Rhea" id="RHEA:57888"/>
        <dbReference type="ChEBI" id="CHEBI:15378"/>
        <dbReference type="ChEBI" id="CHEBI:24646"/>
        <dbReference type="ChEBI" id="CHEBI:57540"/>
        <dbReference type="ChEBI" id="CHEBI:57945"/>
        <dbReference type="ChEBI" id="CHEBI:132124"/>
    </reaction>
</comment>
<evidence type="ECO:0000313" key="17">
    <source>
        <dbReference type="EMBL" id="RAW13059.1"/>
    </source>
</evidence>